<comment type="caution">
    <text evidence="2">The sequence shown here is derived from an EMBL/GenBank/DDBJ whole genome shotgun (WGS) entry which is preliminary data.</text>
</comment>
<dbReference type="PANTHER" id="PTHR43852:SF2">
    <property type="entry name" value="PROTEIN ADENYLYLTRANSFERASE MNTA"/>
    <property type="match status" value="1"/>
</dbReference>
<dbReference type="SUPFAM" id="SSF81301">
    <property type="entry name" value="Nucleotidyltransferase"/>
    <property type="match status" value="1"/>
</dbReference>
<protein>
    <recommendedName>
        <fullName evidence="1">Polymerase beta nucleotidyltransferase domain-containing protein</fullName>
    </recommendedName>
</protein>
<dbReference type="CDD" id="cd05403">
    <property type="entry name" value="NT_KNTase_like"/>
    <property type="match status" value="1"/>
</dbReference>
<dbReference type="InterPro" id="IPR043519">
    <property type="entry name" value="NT_sf"/>
</dbReference>
<dbReference type="Gene3D" id="3.30.460.10">
    <property type="entry name" value="Beta Polymerase, domain 2"/>
    <property type="match status" value="1"/>
</dbReference>
<evidence type="ECO:0000313" key="2">
    <source>
        <dbReference type="EMBL" id="PTL36633.1"/>
    </source>
</evidence>
<reference evidence="2 3" key="1">
    <citation type="submission" date="2017-09" db="EMBL/GenBank/DDBJ databases">
        <title>Bloom of a denitrifying methanotroph, Candidatus Methylomirabilis limnetica, in a deep stratified lake.</title>
        <authorList>
            <person name="Graf J.S."/>
            <person name="Marchant H.K."/>
            <person name="Tienken D."/>
            <person name="Hach P.F."/>
            <person name="Brand A."/>
            <person name="Schubert C.J."/>
            <person name="Kuypers M.M."/>
            <person name="Milucka J."/>
        </authorList>
    </citation>
    <scope>NUCLEOTIDE SEQUENCE [LARGE SCALE GENOMIC DNA]</scope>
    <source>
        <strain evidence="2 3">Zug</strain>
    </source>
</reference>
<accession>A0A2T4TZT3</accession>
<reference evidence="3" key="2">
    <citation type="journal article" date="2018" name="Environ. Microbiol.">
        <title>Bloom of a denitrifying methanotroph, 'Candidatus Methylomirabilis limnetica', in a deep stratified lake.</title>
        <authorList>
            <person name="Graf J.S."/>
            <person name="Mayr M.J."/>
            <person name="Marchant H.K."/>
            <person name="Tienken D."/>
            <person name="Hach P.F."/>
            <person name="Brand A."/>
            <person name="Schubert C.J."/>
            <person name="Kuypers M.M."/>
            <person name="Milucka J."/>
        </authorList>
    </citation>
    <scope>NUCLEOTIDE SEQUENCE [LARGE SCALE GENOMIC DNA]</scope>
    <source>
        <strain evidence="3">Zug</strain>
    </source>
</reference>
<sequence length="141" mass="15405">MSVTESLKEISARYNLGAVYAFGSRATEVASRVCGEATSPQLPESDVDIGVQPLPGPRLTAQERVRLSIELEDLLGATRVDLVVLSEADPFLALEVIRGELLCCTDADAQAEDELYVLRRAGDLAPYARERWQLILSGETR</sequence>
<dbReference type="InterPro" id="IPR052930">
    <property type="entry name" value="TA_antitoxin_MntA"/>
</dbReference>
<dbReference type="AlphaFoldDB" id="A0A2T4TZT3"/>
<evidence type="ECO:0000313" key="3">
    <source>
        <dbReference type="Proteomes" id="UP000241436"/>
    </source>
</evidence>
<evidence type="ECO:0000259" key="1">
    <source>
        <dbReference type="Pfam" id="PF18765"/>
    </source>
</evidence>
<gene>
    <name evidence="2" type="ORF">CLG94_02840</name>
</gene>
<dbReference type="RefSeq" id="WP_107561384.1">
    <property type="nucleotide sequence ID" value="NZ_NVQC01000013.1"/>
</dbReference>
<dbReference type="Pfam" id="PF18765">
    <property type="entry name" value="Polbeta"/>
    <property type="match status" value="1"/>
</dbReference>
<organism evidence="2 3">
    <name type="scientific">Candidatus Methylomirabilis limnetica</name>
    <dbReference type="NCBI Taxonomy" id="2033718"/>
    <lineage>
        <taxon>Bacteria</taxon>
        <taxon>Candidatus Methylomirabilota</taxon>
        <taxon>Candidatus Methylomirabilia</taxon>
        <taxon>Candidatus Methylomirabilales</taxon>
        <taxon>Candidatus Methylomirabilaceae</taxon>
        <taxon>Candidatus Methylomirabilis</taxon>
    </lineage>
</organism>
<keyword evidence="3" id="KW-1185">Reference proteome</keyword>
<dbReference type="PANTHER" id="PTHR43852">
    <property type="entry name" value="NUCLEOTIDYLTRANSFERASE"/>
    <property type="match status" value="1"/>
</dbReference>
<proteinExistence type="predicted"/>
<name>A0A2T4TZT3_9BACT</name>
<dbReference type="Proteomes" id="UP000241436">
    <property type="component" value="Unassembled WGS sequence"/>
</dbReference>
<dbReference type="OrthoDB" id="5471052at2"/>
<dbReference type="EMBL" id="NVQC01000013">
    <property type="protein sequence ID" value="PTL36633.1"/>
    <property type="molecule type" value="Genomic_DNA"/>
</dbReference>
<feature type="domain" description="Polymerase beta nucleotidyltransferase" evidence="1">
    <location>
        <begin position="5"/>
        <end position="107"/>
    </location>
</feature>
<dbReference type="InterPro" id="IPR041633">
    <property type="entry name" value="Polbeta"/>
</dbReference>